<dbReference type="GO" id="GO:0000166">
    <property type="term" value="F:nucleotide binding"/>
    <property type="evidence" value="ECO:0007669"/>
    <property type="project" value="UniProtKB-KW"/>
</dbReference>
<evidence type="ECO:0000259" key="8">
    <source>
        <dbReference type="Pfam" id="PF18052"/>
    </source>
</evidence>
<dbReference type="Pfam" id="PF18052">
    <property type="entry name" value="Rx_N"/>
    <property type="match status" value="1"/>
</dbReference>
<sequence>MADLVLGLAKMTVQGTVTMAKSAMDDEAKLHKSVERDLVVISDEFEMMRAFLNHAKEDHDTDDMTRTMVRQVRNMAIDMEDCIETILHLDNKPHWWRRMMPPWCMLARGAVKDLDAAVANIEQLKARVEALGQRDLRYNRIGEPGGHKPEKTHQQATVNAIEPNLFVTAAAMHNARVDLAMLINRKNTNQARRKGGAEEDQSRHMRGDLPTPLIMYLNKQYVWRAPIHS</sequence>
<comment type="similarity">
    <text evidence="1">Belongs to the disease resistance NB-LRR family.</text>
</comment>
<evidence type="ECO:0000256" key="6">
    <source>
        <dbReference type="SAM" id="Coils"/>
    </source>
</evidence>
<dbReference type="Gene3D" id="1.20.5.4130">
    <property type="match status" value="1"/>
</dbReference>
<organism evidence="9 10">
    <name type="scientific">Digitaria exilis</name>
    <dbReference type="NCBI Taxonomy" id="1010633"/>
    <lineage>
        <taxon>Eukaryota</taxon>
        <taxon>Viridiplantae</taxon>
        <taxon>Streptophyta</taxon>
        <taxon>Embryophyta</taxon>
        <taxon>Tracheophyta</taxon>
        <taxon>Spermatophyta</taxon>
        <taxon>Magnoliopsida</taxon>
        <taxon>Liliopsida</taxon>
        <taxon>Poales</taxon>
        <taxon>Poaceae</taxon>
        <taxon>PACMAD clade</taxon>
        <taxon>Panicoideae</taxon>
        <taxon>Panicodae</taxon>
        <taxon>Paniceae</taxon>
        <taxon>Anthephorinae</taxon>
        <taxon>Digitaria</taxon>
    </lineage>
</organism>
<comment type="caution">
    <text evidence="9">The sequence shown here is derived from an EMBL/GenBank/DDBJ whole genome shotgun (WGS) entry which is preliminary data.</text>
</comment>
<gene>
    <name evidence="9" type="ORF">HU200_048846</name>
</gene>
<feature type="compositionally biased region" description="Basic and acidic residues" evidence="7">
    <location>
        <begin position="195"/>
        <end position="207"/>
    </location>
</feature>
<keyword evidence="10" id="KW-1185">Reference proteome</keyword>
<keyword evidence="2" id="KW-0433">Leucine-rich repeat</keyword>
<evidence type="ECO:0000256" key="3">
    <source>
        <dbReference type="ARBA" id="ARBA00022737"/>
    </source>
</evidence>
<name>A0A835AVS6_9POAL</name>
<evidence type="ECO:0000256" key="1">
    <source>
        <dbReference type="ARBA" id="ARBA00008894"/>
    </source>
</evidence>
<feature type="coiled-coil region" evidence="6">
    <location>
        <begin position="107"/>
        <end position="134"/>
    </location>
</feature>
<accession>A0A835AVS6</accession>
<dbReference type="InterPro" id="IPR041118">
    <property type="entry name" value="Rx_N"/>
</dbReference>
<evidence type="ECO:0000313" key="9">
    <source>
        <dbReference type="EMBL" id="KAF8673290.1"/>
    </source>
</evidence>
<evidence type="ECO:0000256" key="7">
    <source>
        <dbReference type="SAM" id="MobiDB-lite"/>
    </source>
</evidence>
<dbReference type="PANTHER" id="PTHR19338">
    <property type="entry name" value="TRANSLOCASE OF INNER MITOCHONDRIAL MEMBRANE 13 HOMOLOG"/>
    <property type="match status" value="1"/>
</dbReference>
<evidence type="ECO:0000256" key="4">
    <source>
        <dbReference type="ARBA" id="ARBA00022741"/>
    </source>
</evidence>
<protein>
    <recommendedName>
        <fullName evidence="8">Disease resistance N-terminal domain-containing protein</fullName>
    </recommendedName>
</protein>
<dbReference type="CDD" id="cd14798">
    <property type="entry name" value="RX-CC_like"/>
    <property type="match status" value="1"/>
</dbReference>
<keyword evidence="3" id="KW-0677">Repeat</keyword>
<proteinExistence type="inferred from homology"/>
<keyword evidence="6" id="KW-0175">Coiled coil</keyword>
<keyword evidence="5" id="KW-0611">Plant defense</keyword>
<dbReference type="Proteomes" id="UP000636709">
    <property type="component" value="Unassembled WGS sequence"/>
</dbReference>
<dbReference type="AlphaFoldDB" id="A0A835AVS6"/>
<feature type="region of interest" description="Disordered" evidence="7">
    <location>
        <begin position="188"/>
        <end position="207"/>
    </location>
</feature>
<dbReference type="EMBL" id="JACEFO010002208">
    <property type="protein sequence ID" value="KAF8673290.1"/>
    <property type="molecule type" value="Genomic_DNA"/>
</dbReference>
<dbReference type="InterPro" id="IPR038005">
    <property type="entry name" value="RX-like_CC"/>
</dbReference>
<keyword evidence="4" id="KW-0547">Nucleotide-binding</keyword>
<dbReference type="GO" id="GO:0006952">
    <property type="term" value="P:defense response"/>
    <property type="evidence" value="ECO:0007669"/>
    <property type="project" value="UniProtKB-KW"/>
</dbReference>
<feature type="domain" description="Disease resistance N-terminal" evidence="8">
    <location>
        <begin position="17"/>
        <end position="94"/>
    </location>
</feature>
<dbReference type="PANTHER" id="PTHR19338:SF58">
    <property type="entry name" value="OS09G0517100 PROTEIN"/>
    <property type="match status" value="1"/>
</dbReference>
<evidence type="ECO:0000256" key="5">
    <source>
        <dbReference type="ARBA" id="ARBA00022821"/>
    </source>
</evidence>
<dbReference type="OrthoDB" id="671387at2759"/>
<evidence type="ECO:0000313" key="10">
    <source>
        <dbReference type="Proteomes" id="UP000636709"/>
    </source>
</evidence>
<evidence type="ECO:0000256" key="2">
    <source>
        <dbReference type="ARBA" id="ARBA00022614"/>
    </source>
</evidence>
<reference evidence="9" key="1">
    <citation type="submission" date="2020-07" db="EMBL/GenBank/DDBJ databases">
        <title>Genome sequence and genetic diversity analysis of an under-domesticated orphan crop, white fonio (Digitaria exilis).</title>
        <authorList>
            <person name="Bennetzen J.L."/>
            <person name="Chen S."/>
            <person name="Ma X."/>
            <person name="Wang X."/>
            <person name="Yssel A.E.J."/>
            <person name="Chaluvadi S.R."/>
            <person name="Johnson M."/>
            <person name="Gangashetty P."/>
            <person name="Hamidou F."/>
            <person name="Sanogo M.D."/>
            <person name="Zwaenepoel A."/>
            <person name="Wallace J."/>
            <person name="Van De Peer Y."/>
            <person name="Van Deynze A."/>
        </authorList>
    </citation>
    <scope>NUCLEOTIDE SEQUENCE</scope>
    <source>
        <tissue evidence="9">Leaves</tissue>
    </source>
</reference>